<keyword evidence="3 6" id="KW-0812">Transmembrane</keyword>
<dbReference type="InterPro" id="IPR002797">
    <property type="entry name" value="Polysacc_synth"/>
</dbReference>
<keyword evidence="5 6" id="KW-0472">Membrane</keyword>
<evidence type="ECO:0000313" key="7">
    <source>
        <dbReference type="EMBL" id="SEG57511.1"/>
    </source>
</evidence>
<gene>
    <name evidence="7" type="ORF">SAMN05444390_102493</name>
</gene>
<evidence type="ECO:0000256" key="4">
    <source>
        <dbReference type="ARBA" id="ARBA00022989"/>
    </source>
</evidence>
<organism evidence="7 8">
    <name type="scientific">Marinobacterium lutimaris</name>
    <dbReference type="NCBI Taxonomy" id="568106"/>
    <lineage>
        <taxon>Bacteria</taxon>
        <taxon>Pseudomonadati</taxon>
        <taxon>Pseudomonadota</taxon>
        <taxon>Gammaproteobacteria</taxon>
        <taxon>Oceanospirillales</taxon>
        <taxon>Oceanospirillaceae</taxon>
        <taxon>Marinobacterium</taxon>
    </lineage>
</organism>
<keyword evidence="2" id="KW-1003">Cell membrane</keyword>
<protein>
    <submittedName>
        <fullName evidence="7">Membrane protein involved in the export of O-antigen and teichoic acid</fullName>
    </submittedName>
</protein>
<feature type="transmembrane region" description="Helical" evidence="6">
    <location>
        <begin position="121"/>
        <end position="139"/>
    </location>
</feature>
<comment type="subcellular location">
    <subcellularLocation>
        <location evidence="1">Cell membrane</location>
        <topology evidence="1">Multi-pass membrane protein</topology>
    </subcellularLocation>
</comment>
<dbReference type="InterPro" id="IPR050833">
    <property type="entry name" value="Poly_Biosynth_Transport"/>
</dbReference>
<feature type="transmembrane region" description="Helical" evidence="6">
    <location>
        <begin position="298"/>
        <end position="317"/>
    </location>
</feature>
<dbReference type="Proteomes" id="UP000236745">
    <property type="component" value="Unassembled WGS sequence"/>
</dbReference>
<dbReference type="GO" id="GO:0005886">
    <property type="term" value="C:plasma membrane"/>
    <property type="evidence" value="ECO:0007669"/>
    <property type="project" value="UniProtKB-SubCell"/>
</dbReference>
<feature type="transmembrane region" description="Helical" evidence="6">
    <location>
        <begin position="177"/>
        <end position="197"/>
    </location>
</feature>
<feature type="transmembrane region" description="Helical" evidence="6">
    <location>
        <begin position="337"/>
        <end position="357"/>
    </location>
</feature>
<evidence type="ECO:0000313" key="8">
    <source>
        <dbReference type="Proteomes" id="UP000236745"/>
    </source>
</evidence>
<feature type="transmembrane region" description="Helical" evidence="6">
    <location>
        <begin position="7"/>
        <end position="28"/>
    </location>
</feature>
<dbReference type="EMBL" id="FNVQ01000002">
    <property type="protein sequence ID" value="SEG57511.1"/>
    <property type="molecule type" value="Genomic_DNA"/>
</dbReference>
<dbReference type="PANTHER" id="PTHR30250">
    <property type="entry name" value="PST FAMILY PREDICTED COLANIC ACID TRANSPORTER"/>
    <property type="match status" value="1"/>
</dbReference>
<keyword evidence="4 6" id="KW-1133">Transmembrane helix</keyword>
<evidence type="ECO:0000256" key="1">
    <source>
        <dbReference type="ARBA" id="ARBA00004651"/>
    </source>
</evidence>
<evidence type="ECO:0000256" key="2">
    <source>
        <dbReference type="ARBA" id="ARBA00022475"/>
    </source>
</evidence>
<dbReference type="PANTHER" id="PTHR30250:SF26">
    <property type="entry name" value="PSMA PROTEIN"/>
    <property type="match status" value="1"/>
</dbReference>
<reference evidence="7 8" key="1">
    <citation type="submission" date="2016-10" db="EMBL/GenBank/DDBJ databases">
        <authorList>
            <person name="de Groot N.N."/>
        </authorList>
    </citation>
    <scope>NUCLEOTIDE SEQUENCE [LARGE SCALE GENOMIC DNA]</scope>
    <source>
        <strain evidence="7 8">DSM 22012</strain>
    </source>
</reference>
<dbReference type="Pfam" id="PF01943">
    <property type="entry name" value="Polysacc_synt"/>
    <property type="match status" value="1"/>
</dbReference>
<keyword evidence="8" id="KW-1185">Reference proteome</keyword>
<dbReference type="AlphaFoldDB" id="A0A1H6B9H3"/>
<dbReference type="OrthoDB" id="9812647at2"/>
<evidence type="ECO:0000256" key="3">
    <source>
        <dbReference type="ARBA" id="ARBA00022692"/>
    </source>
</evidence>
<feature type="transmembrane region" description="Helical" evidence="6">
    <location>
        <begin position="151"/>
        <end position="171"/>
    </location>
</feature>
<feature type="transmembrane region" description="Helical" evidence="6">
    <location>
        <begin position="218"/>
        <end position="238"/>
    </location>
</feature>
<dbReference type="RefSeq" id="WP_104003609.1">
    <property type="nucleotide sequence ID" value="NZ_FNVQ01000002.1"/>
</dbReference>
<evidence type="ECO:0000256" key="5">
    <source>
        <dbReference type="ARBA" id="ARBA00023136"/>
    </source>
</evidence>
<proteinExistence type="predicted"/>
<dbReference type="CDD" id="cd13128">
    <property type="entry name" value="MATE_Wzx_like"/>
    <property type="match status" value="1"/>
</dbReference>
<feature type="transmembrane region" description="Helical" evidence="6">
    <location>
        <begin position="77"/>
        <end position="101"/>
    </location>
</feature>
<feature type="transmembrane region" description="Helical" evidence="6">
    <location>
        <begin position="258"/>
        <end position="277"/>
    </location>
</feature>
<sequence length="422" mass="47208">MKSKLAWVFAGNFLPLLAGLYAIPLMVTQFGNELFGFLTILWMFIGYFTLFDLGIGRALTQSIARARAAGDENEVDQLYSTGMAVVLVAGFVAGCLVLLSASYLSRNVFNIAADLVDTAQAALQVTGLAVAFTVWATGLRGVLEGFEKFKLVSIGRIPLGIWMFLGPLLFFHLFGNFFYAVVSLVFARVLLCLYYWSGVRKLVSFSYLSVSKQNIYRLLGFGGWMTLSNTISPVMVYFDRFIIGSMISMAVVSFYTVPYEMATKLLLVPASIGAVMFPRISALIHDKNKNEIIRLQKYSYIANFLLVLPVIVGVYFFGEYFLNLWVGQEYQEKSYVIFLIILCGVLVNSMGSVPYNILQAAGKSKVTALLHLAEVPFYLVAIFIVIEKGFGLEGVAVVWALRCLIDWLLLEFLKYSRLEFWK</sequence>
<evidence type="ECO:0000256" key="6">
    <source>
        <dbReference type="SAM" id="Phobius"/>
    </source>
</evidence>
<accession>A0A1H6B9H3</accession>
<feature type="transmembrane region" description="Helical" evidence="6">
    <location>
        <begin position="34"/>
        <end position="56"/>
    </location>
</feature>
<name>A0A1H6B9H3_9GAMM</name>